<sequence length="151" mass="16974">MNRLLFIITSLICVSLMAFKANAHNFMTPQEAINSYVQGVTNGVGKDVEKAFQETATIQFYDSRGSFNNFNRNQFIELINTGNKWSAKVEITSLLITKNAASATVEFNWGKSKEHGFVDYLNLIFDGQKWQITSKVAQYVSKSKSSKVDAK</sequence>
<dbReference type="AlphaFoldDB" id="A0A166VWY1"/>
<keyword evidence="3" id="KW-1185">Reference proteome</keyword>
<evidence type="ECO:0008006" key="4">
    <source>
        <dbReference type="Google" id="ProtNLM"/>
    </source>
</evidence>
<protein>
    <recommendedName>
        <fullName evidence="4">DUF4440 domain-containing protein</fullName>
    </recommendedName>
</protein>
<feature type="signal peptide" evidence="1">
    <location>
        <begin position="1"/>
        <end position="23"/>
    </location>
</feature>
<dbReference type="RefSeq" id="WP_063358912.1">
    <property type="nucleotide sequence ID" value="NZ_AQHB01000049.1"/>
</dbReference>
<keyword evidence="1" id="KW-0732">Signal</keyword>
<dbReference type="InterPro" id="IPR039437">
    <property type="entry name" value="FrzH/put_lumazine-bd"/>
</dbReference>
<dbReference type="Pfam" id="PF12893">
    <property type="entry name" value="Lumazine_bd_2"/>
    <property type="match status" value="1"/>
</dbReference>
<reference evidence="2 3" key="1">
    <citation type="submission" date="2013-07" db="EMBL/GenBank/DDBJ databases">
        <title>Comparative Genomic and Metabolomic Analysis of Twelve Strains of Pseudoalteromonas luteoviolacea.</title>
        <authorList>
            <person name="Vynne N.G."/>
            <person name="Mansson M."/>
            <person name="Gram L."/>
        </authorList>
    </citation>
    <scope>NUCLEOTIDE SEQUENCE [LARGE SCALE GENOMIC DNA]</scope>
    <source>
        <strain evidence="2 3">DSM 6061</strain>
    </source>
</reference>
<feature type="chain" id="PRO_5007881460" description="DUF4440 domain-containing protein" evidence="1">
    <location>
        <begin position="24"/>
        <end position="151"/>
    </location>
</feature>
<accession>A0A166VWY1</accession>
<dbReference type="SUPFAM" id="SSF54427">
    <property type="entry name" value="NTF2-like"/>
    <property type="match status" value="1"/>
</dbReference>
<evidence type="ECO:0000313" key="2">
    <source>
        <dbReference type="EMBL" id="KZN34101.1"/>
    </source>
</evidence>
<dbReference type="PATRIC" id="fig|1365250.3.peg.3553"/>
<proteinExistence type="predicted"/>
<name>A0A166VWY1_9GAMM</name>
<evidence type="ECO:0000313" key="3">
    <source>
        <dbReference type="Proteomes" id="UP000076643"/>
    </source>
</evidence>
<dbReference type="EMBL" id="AUYB01000119">
    <property type="protein sequence ID" value="KZN34101.1"/>
    <property type="molecule type" value="Genomic_DNA"/>
</dbReference>
<dbReference type="InterPro" id="IPR032710">
    <property type="entry name" value="NTF2-like_dom_sf"/>
</dbReference>
<organism evidence="2 3">
    <name type="scientific">Pseudoalteromonas luteoviolacea DSM 6061</name>
    <dbReference type="NCBI Taxonomy" id="1365250"/>
    <lineage>
        <taxon>Bacteria</taxon>
        <taxon>Pseudomonadati</taxon>
        <taxon>Pseudomonadota</taxon>
        <taxon>Gammaproteobacteria</taxon>
        <taxon>Alteromonadales</taxon>
        <taxon>Pseudoalteromonadaceae</taxon>
        <taxon>Pseudoalteromonas</taxon>
    </lineage>
</organism>
<dbReference type="Proteomes" id="UP000076643">
    <property type="component" value="Unassembled WGS sequence"/>
</dbReference>
<evidence type="ECO:0000256" key="1">
    <source>
        <dbReference type="SAM" id="SignalP"/>
    </source>
</evidence>
<gene>
    <name evidence="2" type="ORF">N475_19290</name>
</gene>
<dbReference type="Gene3D" id="3.10.450.50">
    <property type="match status" value="1"/>
</dbReference>
<comment type="caution">
    <text evidence="2">The sequence shown here is derived from an EMBL/GenBank/DDBJ whole genome shotgun (WGS) entry which is preliminary data.</text>
</comment>